<name>A0ABT1Y1Z5_9FIRM</name>
<dbReference type="Proteomes" id="UP001524944">
    <property type="component" value="Unassembled WGS sequence"/>
</dbReference>
<feature type="transmembrane region" description="Helical" evidence="1">
    <location>
        <begin position="37"/>
        <end position="56"/>
    </location>
</feature>
<evidence type="ECO:0000313" key="4">
    <source>
        <dbReference type="Proteomes" id="UP001524944"/>
    </source>
</evidence>
<keyword evidence="3" id="KW-0813">Transport</keyword>
<feature type="transmembrane region" description="Helical" evidence="1">
    <location>
        <begin position="12"/>
        <end position="31"/>
    </location>
</feature>
<dbReference type="SUPFAM" id="SSF81324">
    <property type="entry name" value="Voltage-gated potassium channels"/>
    <property type="match status" value="1"/>
</dbReference>
<dbReference type="InterPro" id="IPR013099">
    <property type="entry name" value="K_chnl_dom"/>
</dbReference>
<keyword evidence="1" id="KW-0472">Membrane</keyword>
<keyword evidence="3" id="KW-0406">Ion transport</keyword>
<evidence type="ECO:0000313" key="3">
    <source>
        <dbReference type="EMBL" id="MCR6544895.1"/>
    </source>
</evidence>
<feature type="domain" description="Potassium channel" evidence="2">
    <location>
        <begin position="87"/>
        <end position="160"/>
    </location>
</feature>
<evidence type="ECO:0000259" key="2">
    <source>
        <dbReference type="Pfam" id="PF07885"/>
    </source>
</evidence>
<dbReference type="Pfam" id="PF07885">
    <property type="entry name" value="Ion_trans_2"/>
    <property type="match status" value="1"/>
</dbReference>
<keyword evidence="3" id="KW-0407">Ion channel</keyword>
<protein>
    <submittedName>
        <fullName evidence="3">Potassium channel family protein</fullName>
    </submittedName>
</protein>
<dbReference type="Gene3D" id="1.10.287.70">
    <property type="match status" value="1"/>
</dbReference>
<keyword evidence="1" id="KW-1133">Transmembrane helix</keyword>
<comment type="caution">
    <text evidence="3">The sequence shown here is derived from an EMBL/GenBank/DDBJ whole genome shotgun (WGS) entry which is preliminary data.</text>
</comment>
<evidence type="ECO:0000256" key="1">
    <source>
        <dbReference type="SAM" id="Phobius"/>
    </source>
</evidence>
<dbReference type="RefSeq" id="WP_089608528.1">
    <property type="nucleotide sequence ID" value="NZ_CP022121.1"/>
</dbReference>
<gene>
    <name evidence="3" type="ORF">NVS47_05070</name>
</gene>
<dbReference type="EMBL" id="JANPWE010000002">
    <property type="protein sequence ID" value="MCR6544895.1"/>
    <property type="molecule type" value="Genomic_DNA"/>
</dbReference>
<keyword evidence="1" id="KW-0812">Transmembrane</keyword>
<keyword evidence="4" id="KW-1185">Reference proteome</keyword>
<reference evidence="3 4" key="1">
    <citation type="submission" date="2022-08" db="EMBL/GenBank/DDBJ databases">
        <title>Proteogenomics of the novel Dehalobacterium formicoaceticum strain EZ94 highlights a key role of methyltransferases during anaerobic dichloromethane degradation.</title>
        <authorList>
            <person name="Wasmund K."/>
        </authorList>
    </citation>
    <scope>NUCLEOTIDE SEQUENCE [LARGE SCALE GENOMIC DNA]</scope>
    <source>
        <strain evidence="3 4">EZ94</strain>
    </source>
</reference>
<accession>A0ABT1Y1Z5</accession>
<feature type="transmembrane region" description="Helical" evidence="1">
    <location>
        <begin position="77"/>
        <end position="97"/>
    </location>
</feature>
<feature type="transmembrane region" description="Helical" evidence="1">
    <location>
        <begin position="109"/>
        <end position="126"/>
    </location>
</feature>
<feature type="transmembrane region" description="Helical" evidence="1">
    <location>
        <begin position="138"/>
        <end position="162"/>
    </location>
</feature>
<proteinExistence type="predicted"/>
<sequence>MAKKLSPKGEIMFLLTMFLFAIPISDFLLGFFGVPGILAALISILLILILALVFYQKILMIDRVFIAILSMRCLKEFVMIVVLVYGLVIVAFATFYYCVDRFYYPTSSYFKWFYFSVITLTTVGYGDVTPINGLMQFLVSLEAFIGYILLPIIFTIGLRLILKDKNGY</sequence>
<dbReference type="GO" id="GO:0034220">
    <property type="term" value="P:monoatomic ion transmembrane transport"/>
    <property type="evidence" value="ECO:0007669"/>
    <property type="project" value="UniProtKB-KW"/>
</dbReference>
<organism evidence="3 4">
    <name type="scientific">Dehalobacterium formicoaceticum</name>
    <dbReference type="NCBI Taxonomy" id="51515"/>
    <lineage>
        <taxon>Bacteria</taxon>
        <taxon>Bacillati</taxon>
        <taxon>Bacillota</taxon>
        <taxon>Clostridia</taxon>
        <taxon>Eubacteriales</taxon>
        <taxon>Peptococcaceae</taxon>
        <taxon>Dehalobacterium</taxon>
    </lineage>
</organism>